<evidence type="ECO:0000313" key="4">
    <source>
        <dbReference type="EMBL" id="KAJ8662402.1"/>
    </source>
</evidence>
<dbReference type="SUPFAM" id="SSF54928">
    <property type="entry name" value="RNA-binding domain, RBD"/>
    <property type="match status" value="1"/>
</dbReference>
<feature type="region of interest" description="Disordered" evidence="2">
    <location>
        <begin position="36"/>
        <end position="176"/>
    </location>
</feature>
<feature type="compositionally biased region" description="Low complexity" evidence="2">
    <location>
        <begin position="80"/>
        <end position="114"/>
    </location>
</feature>
<proteinExistence type="predicted"/>
<feature type="compositionally biased region" description="Polar residues" evidence="2">
    <location>
        <begin position="352"/>
        <end position="365"/>
    </location>
</feature>
<feature type="compositionally biased region" description="Polar residues" evidence="2">
    <location>
        <begin position="55"/>
        <end position="79"/>
    </location>
</feature>
<feature type="compositionally biased region" description="Low complexity" evidence="2">
    <location>
        <begin position="328"/>
        <end position="349"/>
    </location>
</feature>
<dbReference type="Proteomes" id="UP001234581">
    <property type="component" value="Unassembled WGS sequence"/>
</dbReference>
<dbReference type="InterPro" id="IPR035979">
    <property type="entry name" value="RBD_domain_sf"/>
</dbReference>
<feature type="region of interest" description="Disordered" evidence="2">
    <location>
        <begin position="222"/>
        <end position="309"/>
    </location>
</feature>
<dbReference type="EMBL" id="JARTCD010000005">
    <property type="protein sequence ID" value="KAJ8662402.1"/>
    <property type="molecule type" value="Genomic_DNA"/>
</dbReference>
<feature type="compositionally biased region" description="Low complexity" evidence="2">
    <location>
        <begin position="123"/>
        <end position="135"/>
    </location>
</feature>
<evidence type="ECO:0000256" key="1">
    <source>
        <dbReference type="PROSITE-ProRule" id="PRU00176"/>
    </source>
</evidence>
<organism evidence="4 5">
    <name type="scientific">Lichtheimia ornata</name>
    <dbReference type="NCBI Taxonomy" id="688661"/>
    <lineage>
        <taxon>Eukaryota</taxon>
        <taxon>Fungi</taxon>
        <taxon>Fungi incertae sedis</taxon>
        <taxon>Mucoromycota</taxon>
        <taxon>Mucoromycotina</taxon>
        <taxon>Mucoromycetes</taxon>
        <taxon>Mucorales</taxon>
        <taxon>Lichtheimiaceae</taxon>
        <taxon>Lichtheimia</taxon>
    </lineage>
</organism>
<evidence type="ECO:0000259" key="3">
    <source>
        <dbReference type="PROSITE" id="PS50102"/>
    </source>
</evidence>
<dbReference type="RefSeq" id="XP_058347315.1">
    <property type="nucleotide sequence ID" value="XM_058482184.1"/>
</dbReference>
<reference evidence="4 5" key="1">
    <citation type="submission" date="2023-03" db="EMBL/GenBank/DDBJ databases">
        <title>Genome sequence of Lichtheimia ornata CBS 291.66.</title>
        <authorList>
            <person name="Mohabir J.T."/>
            <person name="Shea T.P."/>
            <person name="Kurbessoian T."/>
            <person name="Berby B."/>
            <person name="Fontaine J."/>
            <person name="Livny J."/>
            <person name="Gnirke A."/>
            <person name="Stajich J.E."/>
            <person name="Cuomo C.A."/>
        </authorList>
    </citation>
    <scope>NUCLEOTIDE SEQUENCE [LARGE SCALE GENOMIC DNA]</scope>
    <source>
        <strain evidence="4">CBS 291.66</strain>
    </source>
</reference>
<dbReference type="SMART" id="SM00360">
    <property type="entry name" value="RRM"/>
    <property type="match status" value="1"/>
</dbReference>
<dbReference type="PROSITE" id="PS50102">
    <property type="entry name" value="RRM"/>
    <property type="match status" value="1"/>
</dbReference>
<feature type="compositionally biased region" description="Basic and acidic residues" evidence="2">
    <location>
        <begin position="281"/>
        <end position="294"/>
    </location>
</feature>
<protein>
    <recommendedName>
        <fullName evidence="3">RRM domain-containing protein</fullName>
    </recommendedName>
</protein>
<feature type="compositionally biased region" description="Low complexity" evidence="2">
    <location>
        <begin position="386"/>
        <end position="409"/>
    </location>
</feature>
<dbReference type="CDD" id="cd00590">
    <property type="entry name" value="RRM_SF"/>
    <property type="match status" value="1"/>
</dbReference>
<evidence type="ECO:0000256" key="2">
    <source>
        <dbReference type="SAM" id="MobiDB-lite"/>
    </source>
</evidence>
<feature type="compositionally biased region" description="Basic and acidic residues" evidence="2">
    <location>
        <begin position="250"/>
        <end position="260"/>
    </location>
</feature>
<dbReference type="InterPro" id="IPR012677">
    <property type="entry name" value="Nucleotide-bd_a/b_plait_sf"/>
</dbReference>
<name>A0AAD7VCS5_9FUNG</name>
<feature type="compositionally biased region" description="Basic residues" evidence="2">
    <location>
        <begin position="136"/>
        <end position="147"/>
    </location>
</feature>
<comment type="caution">
    <text evidence="4">The sequence shown here is derived from an EMBL/GenBank/DDBJ whole genome shotgun (WGS) entry which is preliminary data.</text>
</comment>
<keyword evidence="5" id="KW-1185">Reference proteome</keyword>
<accession>A0AAD7VCS5</accession>
<feature type="compositionally biased region" description="Basic and acidic residues" evidence="2">
    <location>
        <begin position="36"/>
        <end position="54"/>
    </location>
</feature>
<dbReference type="InterPro" id="IPR000504">
    <property type="entry name" value="RRM_dom"/>
</dbReference>
<dbReference type="GeneID" id="83209514"/>
<feature type="region of interest" description="Disordered" evidence="2">
    <location>
        <begin position="1"/>
        <end position="24"/>
    </location>
</feature>
<dbReference type="Gene3D" id="3.30.70.330">
    <property type="match status" value="1"/>
</dbReference>
<keyword evidence="1" id="KW-0694">RNA-binding</keyword>
<sequence>MSDTIDLDIDLDNLDYGDFDDINPDDLDIDNLERELGLVNDTPKEETSTADDKTPTNTSEPSSNEQAKTTSQDANTVDTSSKTPSAAKIPSSPKAATLTTSTTTNTTTTSSSPSKAEDTTNNKPKASSSPIASPARHQHGTNGHHHQQQQQQQYNPRMNRGKPFMSGQHHHPPFNPGMMNINMMTMMMQQAQVPRFPQHPGFPAGFPGKAIHINPKFAAKFNGSPPSAPIEASSMPIPTTTTTPSQDALQRQREHILEQQRKRRERKAAEMNSSGGSMDAGQKRKADSDNDRVNKRPFAIKGMGGGGGGAAKGISIKGAAAAAAAAVSTSPPPSSSRSPVRSSAGAPPSILSRINNHTRQQGQKRSAQDDINRQHPKRPASNETVSSLQKQSTTTPSSPIPISTTGKSSKLVVSNLSETVAEKELRDLGQTIQGGIKDIDIDREAQKATVIFNNAEAAVIFRRKYNRSLLGGSHIQVSFATQ</sequence>
<feature type="region of interest" description="Disordered" evidence="2">
    <location>
        <begin position="328"/>
        <end position="409"/>
    </location>
</feature>
<dbReference type="GO" id="GO:0003723">
    <property type="term" value="F:RNA binding"/>
    <property type="evidence" value="ECO:0007669"/>
    <property type="project" value="UniProtKB-UniRule"/>
</dbReference>
<evidence type="ECO:0000313" key="5">
    <source>
        <dbReference type="Proteomes" id="UP001234581"/>
    </source>
</evidence>
<gene>
    <name evidence="4" type="ORF">O0I10_002096</name>
</gene>
<dbReference type="AlphaFoldDB" id="A0AAD7VCS5"/>
<feature type="domain" description="RRM" evidence="3">
    <location>
        <begin position="409"/>
        <end position="482"/>
    </location>
</feature>